<keyword evidence="8" id="KW-1185">Reference proteome</keyword>
<dbReference type="InterPro" id="IPR044715">
    <property type="entry name" value="WDR86-like"/>
</dbReference>
<dbReference type="InterPro" id="IPR027370">
    <property type="entry name" value="Znf-RING_euk"/>
</dbReference>
<organism evidence="7 8">
    <name type="scientific">Zizania palustris</name>
    <name type="common">Northern wild rice</name>
    <dbReference type="NCBI Taxonomy" id="103762"/>
    <lineage>
        <taxon>Eukaryota</taxon>
        <taxon>Viridiplantae</taxon>
        <taxon>Streptophyta</taxon>
        <taxon>Embryophyta</taxon>
        <taxon>Tracheophyta</taxon>
        <taxon>Spermatophyta</taxon>
        <taxon>Magnoliopsida</taxon>
        <taxon>Liliopsida</taxon>
        <taxon>Poales</taxon>
        <taxon>Poaceae</taxon>
        <taxon>BOP clade</taxon>
        <taxon>Oryzoideae</taxon>
        <taxon>Oryzeae</taxon>
        <taxon>Zizaniinae</taxon>
        <taxon>Zizania</taxon>
    </lineage>
</organism>
<evidence type="ECO:0000256" key="1">
    <source>
        <dbReference type="ARBA" id="ARBA00022723"/>
    </source>
</evidence>
<dbReference type="EMBL" id="JAAALK010000284">
    <property type="protein sequence ID" value="KAG8068624.1"/>
    <property type="molecule type" value="Genomic_DNA"/>
</dbReference>
<feature type="region of interest" description="Disordered" evidence="5">
    <location>
        <begin position="1"/>
        <end position="25"/>
    </location>
</feature>
<dbReference type="Pfam" id="PF13445">
    <property type="entry name" value="zf-RING_UBOX"/>
    <property type="match status" value="1"/>
</dbReference>
<evidence type="ECO:0000256" key="2">
    <source>
        <dbReference type="ARBA" id="ARBA00022771"/>
    </source>
</evidence>
<dbReference type="AlphaFoldDB" id="A0A8J5SM15"/>
<reference evidence="7" key="2">
    <citation type="submission" date="2021-02" db="EMBL/GenBank/DDBJ databases">
        <authorList>
            <person name="Kimball J.A."/>
            <person name="Haas M.W."/>
            <person name="Macchietto M."/>
            <person name="Kono T."/>
            <person name="Duquette J."/>
            <person name="Shao M."/>
        </authorList>
    </citation>
    <scope>NUCLEOTIDE SEQUENCE</scope>
    <source>
        <tissue evidence="7">Fresh leaf tissue</tissue>
    </source>
</reference>
<comment type="caution">
    <text evidence="7">The sequence shown here is derived from an EMBL/GenBank/DDBJ whole genome shotgun (WGS) entry which is preliminary data.</text>
</comment>
<keyword evidence="2 4" id="KW-0863">Zinc-finger</keyword>
<evidence type="ECO:0000313" key="7">
    <source>
        <dbReference type="EMBL" id="KAG8068624.1"/>
    </source>
</evidence>
<dbReference type="SMART" id="SM00184">
    <property type="entry name" value="RING"/>
    <property type="match status" value="1"/>
</dbReference>
<dbReference type="Proteomes" id="UP000729402">
    <property type="component" value="Unassembled WGS sequence"/>
</dbReference>
<proteinExistence type="predicted"/>
<evidence type="ECO:0000259" key="6">
    <source>
        <dbReference type="PROSITE" id="PS50089"/>
    </source>
</evidence>
<keyword evidence="1" id="KW-0479">Metal-binding</keyword>
<name>A0A8J5SM15_ZIZPA</name>
<protein>
    <recommendedName>
        <fullName evidence="6">RING-type domain-containing protein</fullName>
    </recommendedName>
</protein>
<evidence type="ECO:0000256" key="5">
    <source>
        <dbReference type="SAM" id="MobiDB-lite"/>
    </source>
</evidence>
<reference evidence="7" key="1">
    <citation type="journal article" date="2021" name="bioRxiv">
        <title>Whole Genome Assembly and Annotation of Northern Wild Rice, Zizania palustris L., Supports a Whole Genome Duplication in the Zizania Genus.</title>
        <authorList>
            <person name="Haas M."/>
            <person name="Kono T."/>
            <person name="Macchietto M."/>
            <person name="Millas R."/>
            <person name="McGilp L."/>
            <person name="Shao M."/>
            <person name="Duquette J."/>
            <person name="Hirsch C.N."/>
            <person name="Kimball J."/>
        </authorList>
    </citation>
    <scope>NUCLEOTIDE SEQUENCE</scope>
    <source>
        <tissue evidence="7">Fresh leaf tissue</tissue>
    </source>
</reference>
<dbReference type="PANTHER" id="PTHR44489:SF11">
    <property type="entry name" value="WD REPEAT DOMAIN 86"/>
    <property type="match status" value="1"/>
</dbReference>
<feature type="region of interest" description="Disordered" evidence="5">
    <location>
        <begin position="520"/>
        <end position="539"/>
    </location>
</feature>
<dbReference type="InterPro" id="IPR017907">
    <property type="entry name" value="Znf_RING_CS"/>
</dbReference>
<dbReference type="InterPro" id="IPR001841">
    <property type="entry name" value="Znf_RING"/>
</dbReference>
<dbReference type="PROSITE" id="PS00518">
    <property type="entry name" value="ZF_RING_1"/>
    <property type="match status" value="1"/>
</dbReference>
<dbReference type="PROSITE" id="PS50089">
    <property type="entry name" value="ZF_RING_2"/>
    <property type="match status" value="1"/>
</dbReference>
<evidence type="ECO:0000313" key="8">
    <source>
        <dbReference type="Proteomes" id="UP000729402"/>
    </source>
</evidence>
<dbReference type="GO" id="GO:0008270">
    <property type="term" value="F:zinc ion binding"/>
    <property type="evidence" value="ECO:0007669"/>
    <property type="project" value="UniProtKB-KW"/>
</dbReference>
<feature type="compositionally biased region" description="Basic and acidic residues" evidence="5">
    <location>
        <begin position="520"/>
        <end position="533"/>
    </location>
</feature>
<evidence type="ECO:0000256" key="4">
    <source>
        <dbReference type="PROSITE-ProRule" id="PRU00175"/>
    </source>
</evidence>
<dbReference type="PANTHER" id="PTHR44489">
    <property type="match status" value="1"/>
</dbReference>
<keyword evidence="3" id="KW-0862">Zinc</keyword>
<sequence length="787" mass="83819">MNLDSSLNFTDRGELPVPQPCRPQRPSRAEAAAMACAAPPPLDAEQPECPVCLSPFDAASAVPRVLPCGHSLCGTCIASLPPASASISATSLRCPLCSQCVPFSRALGPFSLPKNLSLLSLLPSLPNPSRSRTATAAAVAATRPLYLPLHADHSSILSRFRHAVLPESASPLHSAPPGPTPAGLTIGSLASDLGAPWFCAHGDPVSLLPVEAPTDEAPKQESSFYRPSHAARVVAAIDALSGAAKDEVIDLVAASARLARRVCRVYGVWMGPEASPLWMVSERHSRGISSLLEEGSSGEEMVAQIRSVGMEVCEAFMGLHGEGLVLGCLGLGCFCLDRFGHCLLDLNQALALCRGVRAGVCTSKPRVFMAPEVVVVLHDRLQIKDHGFNGLVGSSSDAWLLGCVLVAIVIGDEHLAAGWNTDGSYDDWKNDVLMRLDASLVGTHLEPLSAITASCLNYDPESRPEIADVWKCISGSMVNSDIKALAPNDVLASQKSFVCLLLGELSSMCSDFGAVNSDDNMKPYKDSDDKNSTLDDASSGGFINNEEVGVAGMDESQCGGLYKSSTLLAHRDCVTGLAIGGGFYLALLMTKQSMYGRCCGSWDGSIRSWWLSDHSPLSVLEDGTPGSIAPVLSISTEVNLVISSYENGCLKIWKDEVLVKSLKLQNGAVYATKLNGKCLFSGGWDKIINIQLTCIHYLSFPWSNSSLELLEDEAELEIRDVASITCDSIITSILYWDERLIVGLSNREIKVLQFIGHSLRLAAGCRVLSGTYILTATKLDGGSKAMR</sequence>
<accession>A0A8J5SM15</accession>
<dbReference type="OrthoDB" id="674604at2759"/>
<feature type="domain" description="RING-type" evidence="6">
    <location>
        <begin position="49"/>
        <end position="98"/>
    </location>
</feature>
<evidence type="ECO:0000256" key="3">
    <source>
        <dbReference type="ARBA" id="ARBA00022833"/>
    </source>
</evidence>
<gene>
    <name evidence="7" type="ORF">GUJ93_ZPchr0005g14439</name>
</gene>